<dbReference type="HOGENOM" id="CLU_069541_0_0_7"/>
<accession>B8IZS9</accession>
<dbReference type="PROSITE" id="PS51379">
    <property type="entry name" value="4FE4S_FER_2"/>
    <property type="match status" value="2"/>
</dbReference>
<dbReference type="PANTHER" id="PTHR43122:SF1">
    <property type="entry name" value="IRON-SULFUR-BINDING PROTEIN"/>
    <property type="match status" value="1"/>
</dbReference>
<dbReference type="SUPFAM" id="SSF52218">
    <property type="entry name" value="Flavoproteins"/>
    <property type="match status" value="1"/>
</dbReference>
<organism evidence="2">
    <name type="scientific">Desulfovibrio desulfuricans (strain ATCC 27774 / DSM 6949 / MB)</name>
    <dbReference type="NCBI Taxonomy" id="525146"/>
    <lineage>
        <taxon>Bacteria</taxon>
        <taxon>Pseudomonadati</taxon>
        <taxon>Thermodesulfobacteriota</taxon>
        <taxon>Desulfovibrionia</taxon>
        <taxon>Desulfovibrionales</taxon>
        <taxon>Desulfovibrionaceae</taxon>
        <taxon>Desulfovibrio</taxon>
    </lineage>
</organism>
<dbReference type="Gene3D" id="3.30.70.20">
    <property type="match status" value="1"/>
</dbReference>
<proteinExistence type="predicted"/>
<dbReference type="STRING" id="525146.Ddes_1101"/>
<dbReference type="PANTHER" id="PTHR43122">
    <property type="entry name" value="FERREDOXIN SUBUNIT OF PYRUVATE:FLAVODOXIN OXIDOREDUCTASE-RELATED"/>
    <property type="match status" value="1"/>
</dbReference>
<dbReference type="eggNOG" id="COG2768">
    <property type="taxonomic scope" value="Bacteria"/>
</dbReference>
<dbReference type="AlphaFoldDB" id="B8IZS9"/>
<dbReference type="Gene3D" id="3.40.50.360">
    <property type="match status" value="1"/>
</dbReference>
<dbReference type="KEGG" id="dds:Ddes_1101"/>
<gene>
    <name evidence="2" type="ordered locus">Ddes_1101</name>
</gene>
<feature type="domain" description="4Fe-4S ferredoxin-type" evidence="1">
    <location>
        <begin position="181"/>
        <end position="207"/>
    </location>
</feature>
<dbReference type="SUPFAM" id="SSF54862">
    <property type="entry name" value="4Fe-4S ferredoxins"/>
    <property type="match status" value="1"/>
</dbReference>
<sequence>MSNSLHVVFFSPTHSSKKIVRAMAGAVAPTVGKSVIEHDLTFPGGREKKFSCDADDLLLLGFPVYAGRLPRPVSGFLAGLVGNGGVAVPVAVYGNRHYDDALLEAVDILQEQGFAVPAAAAFVAEHSLTPKVGTGRPDARDMVAVGDFSQNVAAAVLSACCSTVTVPGNRPYRGLPPVVDIRPKTSQSCTQCMLCATNCPMQVISFDDAAKISQGCIRCCACVRSCPEGAKYFDQETVLNIMNILEKNCLTRREPEFFVAGA</sequence>
<evidence type="ECO:0000259" key="1">
    <source>
        <dbReference type="PROSITE" id="PS51379"/>
    </source>
</evidence>
<protein>
    <submittedName>
        <fullName evidence="2">4Fe-4S ferredoxin iron-sulfur binding domain protein</fullName>
    </submittedName>
</protein>
<feature type="domain" description="4Fe-4S ferredoxin-type" evidence="1">
    <location>
        <begin position="208"/>
        <end position="236"/>
    </location>
</feature>
<dbReference type="InterPro" id="IPR017896">
    <property type="entry name" value="4Fe4S_Fe-S-bd"/>
</dbReference>
<evidence type="ECO:0000313" key="2">
    <source>
        <dbReference type="EMBL" id="ACL49006.1"/>
    </source>
</evidence>
<name>B8IZS9_DESDA</name>
<dbReference type="InterPro" id="IPR029039">
    <property type="entry name" value="Flavoprotein-like_sf"/>
</dbReference>
<dbReference type="EMBL" id="CP001358">
    <property type="protein sequence ID" value="ACL49006.1"/>
    <property type="molecule type" value="Genomic_DNA"/>
</dbReference>
<reference evidence="2" key="1">
    <citation type="submission" date="2009-01" db="EMBL/GenBank/DDBJ databases">
        <title>Complete sequence of Desulfovibrio desulfuricans subsp. desulfuricans str. ATCC 27774.</title>
        <authorList>
            <consortium name="US DOE Joint Genome Institute"/>
            <person name="Lucas S."/>
            <person name="Copeland A."/>
            <person name="Lapidus A."/>
            <person name="Glavina del Rio T."/>
            <person name="Tice H."/>
            <person name="Bruce D."/>
            <person name="Goodwin L."/>
            <person name="Pitluck S."/>
            <person name="Sims D."/>
            <person name="Lu M."/>
            <person name="Kiss H."/>
            <person name="Meineke L."/>
            <person name="Brettin T."/>
            <person name="Detter J.C."/>
            <person name="Han C."/>
            <person name="Larimer F."/>
            <person name="Land M."/>
            <person name="Hauser L."/>
            <person name="Kyrpides N."/>
            <person name="Ovchinnikova G."/>
            <person name="Hazen T.C."/>
        </authorList>
    </citation>
    <scope>NUCLEOTIDE SEQUENCE [LARGE SCALE GENOMIC DNA]</scope>
    <source>
        <strain evidence="2">ATCC 27774</strain>
    </source>
</reference>